<name>A0A2S7VKT6_PHOAN</name>
<evidence type="ECO:0000313" key="3">
    <source>
        <dbReference type="Proteomes" id="UP000238730"/>
    </source>
</evidence>
<protein>
    <submittedName>
        <fullName evidence="2">Uncharacterized protein</fullName>
    </submittedName>
</protein>
<feature type="compositionally biased region" description="Polar residues" evidence="1">
    <location>
        <begin position="31"/>
        <end position="48"/>
    </location>
</feature>
<evidence type="ECO:0000256" key="1">
    <source>
        <dbReference type="SAM" id="MobiDB-lite"/>
    </source>
</evidence>
<dbReference type="Proteomes" id="UP000238730">
    <property type="component" value="Unassembled WGS sequence"/>
</dbReference>
<dbReference type="InterPro" id="IPR036280">
    <property type="entry name" value="Multihaem_cyt_sf"/>
</dbReference>
<dbReference type="AlphaFoldDB" id="A0A2S7VKT6"/>
<proteinExistence type="predicted"/>
<dbReference type="OrthoDB" id="5823833at2"/>
<comment type="caution">
    <text evidence="2">The sequence shown here is derived from an EMBL/GenBank/DDBJ whole genome shotgun (WGS) entry which is preliminary data.</text>
</comment>
<organism evidence="2 3">
    <name type="scientific">Photobacterium angustum</name>
    <dbReference type="NCBI Taxonomy" id="661"/>
    <lineage>
        <taxon>Bacteria</taxon>
        <taxon>Pseudomonadati</taxon>
        <taxon>Pseudomonadota</taxon>
        <taxon>Gammaproteobacteria</taxon>
        <taxon>Vibrionales</taxon>
        <taxon>Vibrionaceae</taxon>
        <taxon>Photobacterium</taxon>
    </lineage>
</organism>
<gene>
    <name evidence="2" type="ORF">BTO08_19250</name>
</gene>
<reference evidence="2 3" key="1">
    <citation type="submission" date="2016-12" db="EMBL/GenBank/DDBJ databases">
        <title>Diversity of luminous bacteria.</title>
        <authorList>
            <person name="Yoshizawa S."/>
            <person name="Kogure K."/>
        </authorList>
    </citation>
    <scope>NUCLEOTIDE SEQUENCE [LARGE SCALE GENOMIC DNA]</scope>
    <source>
        <strain evidence="2 3">LC1-200</strain>
    </source>
</reference>
<dbReference type="SUPFAM" id="SSF48695">
    <property type="entry name" value="Multiheme cytochromes"/>
    <property type="match status" value="1"/>
</dbReference>
<sequence>MKYSTLFVLLASLAYSGCGGGSSDDTTNTTIVDTPSSDSPTIDEQLPSTPEAENEPANDSEPKFLISDISNGYYDTLYDVNGDVLTIDKDQVLSMQDALVDEVLPILTEEQQNTFNEAYKAFEDLDKKNEVDKVLFSNSMIDAMLSSADKATQDKYFPSFRLFRKQTHHLFPISRLGDYSWLFEFLNQRSWLTHIILIPPETTDDYTATCRENDVPIPPDWGSDLWVHQGTATTDFLASRRTEVYAYEDPDVAGACMALPRWSLASSGSEYIQFLGIICQSKTTGKACFWDNISKETGRRITGGEDLTFKISDIQNGDNLVENCTNCHRGKNVFLIHPDTPIDISDDYEIDPNVRYQPISAQGWTNPPAFAELGDGACASCHEIGDLSFNYCNTVLRSAANQTMPSAALPAGWEGDDTFYGTHIQAMIDAGCRE</sequence>
<accession>A0A2S7VKT6</accession>
<evidence type="ECO:0000313" key="2">
    <source>
        <dbReference type="EMBL" id="PQJ62372.1"/>
    </source>
</evidence>
<dbReference type="EMBL" id="MSCJ01000003">
    <property type="protein sequence ID" value="PQJ62372.1"/>
    <property type="molecule type" value="Genomic_DNA"/>
</dbReference>
<feature type="region of interest" description="Disordered" evidence="1">
    <location>
        <begin position="19"/>
        <end position="62"/>
    </location>
</feature>
<dbReference type="RefSeq" id="WP_105062183.1">
    <property type="nucleotide sequence ID" value="NZ_MSCJ01000003.1"/>
</dbReference>